<proteinExistence type="predicted"/>
<keyword evidence="3" id="KW-1185">Reference proteome</keyword>
<organism evidence="2 3">
    <name type="scientific">Methanolacinia petrolearia (strain DSM 11571 / OCM 486 / SEBR 4847)</name>
    <name type="common">Methanoplanus petrolearius</name>
    <dbReference type="NCBI Taxonomy" id="679926"/>
    <lineage>
        <taxon>Archaea</taxon>
        <taxon>Methanobacteriati</taxon>
        <taxon>Methanobacteriota</taxon>
        <taxon>Stenosarchaea group</taxon>
        <taxon>Methanomicrobia</taxon>
        <taxon>Methanomicrobiales</taxon>
        <taxon>Methanomicrobiaceae</taxon>
        <taxon>Methanolacinia</taxon>
    </lineage>
</organism>
<evidence type="ECO:0000313" key="2">
    <source>
        <dbReference type="EMBL" id="ADN35260.1"/>
    </source>
</evidence>
<evidence type="ECO:0000256" key="1">
    <source>
        <dbReference type="SAM" id="Phobius"/>
    </source>
</evidence>
<dbReference type="KEGG" id="mpi:Mpet_0486"/>
<dbReference type="Proteomes" id="UP000006565">
    <property type="component" value="Chromosome"/>
</dbReference>
<dbReference type="HOGENOM" id="CLU_080080_1_0_2"/>
<feature type="transmembrane region" description="Helical" evidence="1">
    <location>
        <begin position="60"/>
        <end position="77"/>
    </location>
</feature>
<dbReference type="GeneID" id="9742934"/>
<dbReference type="STRING" id="679926.Mpet_0486"/>
<keyword evidence="1" id="KW-1133">Transmembrane helix</keyword>
<dbReference type="eggNOG" id="arCOG14808">
    <property type="taxonomic scope" value="Archaea"/>
</dbReference>
<accession>E1RH36</accession>
<feature type="transmembrane region" description="Helical" evidence="1">
    <location>
        <begin position="112"/>
        <end position="132"/>
    </location>
</feature>
<sequence length="221" mass="25355">MLSLSNTEVLFVLGFLINFIVAFIIVRLIYYPKKGEKNFIFTFLAFNAVVYFIIGLFTSIELSIGAGFGLFALFSILRYRTETVPIREMTYLFIMVALPILNSILFDSGEYAKLLVIDVLMIVVVWILENGWGFKREVMQKEVVYEKIDLVKAGHENELIDDLRIRTGLNVRDVDIRSIDFLRDVAQLKIYYTADPVEVMDSISENIEGNPENTGDKPKEE</sequence>
<dbReference type="InterPro" id="IPR032531">
    <property type="entry name" value="DUF4956"/>
</dbReference>
<keyword evidence="1" id="KW-0472">Membrane</keyword>
<feature type="transmembrane region" description="Helical" evidence="1">
    <location>
        <begin position="12"/>
        <end position="31"/>
    </location>
</feature>
<protein>
    <recommendedName>
        <fullName evidence="4">DUF4956 domain-containing protein</fullName>
    </recommendedName>
</protein>
<evidence type="ECO:0008006" key="4">
    <source>
        <dbReference type="Google" id="ProtNLM"/>
    </source>
</evidence>
<keyword evidence="1" id="KW-0812">Transmembrane</keyword>
<reference evidence="2 3" key="1">
    <citation type="journal article" date="2010" name="Stand. Genomic Sci.">
        <title>Complete genome sequence of Methanoplanus petrolearius type strain (SEBR 4847).</title>
        <authorList>
            <person name="Brambilla E."/>
            <person name="Djao O.D."/>
            <person name="Daligault H."/>
            <person name="Lapidus A."/>
            <person name="Lucas S."/>
            <person name="Hammon N."/>
            <person name="Nolan M."/>
            <person name="Tice H."/>
            <person name="Cheng J.F."/>
            <person name="Han C."/>
            <person name="Tapia R."/>
            <person name="Goodwin L."/>
            <person name="Pitluck S."/>
            <person name="Liolios K."/>
            <person name="Ivanova N."/>
            <person name="Mavromatis K."/>
            <person name="Mikhailova N."/>
            <person name="Pati A."/>
            <person name="Chen A."/>
            <person name="Palaniappan K."/>
            <person name="Land M."/>
            <person name="Hauser L."/>
            <person name="Chang Y.J."/>
            <person name="Jeffries C.D."/>
            <person name="Rohde M."/>
            <person name="Spring S."/>
            <person name="Sikorski J."/>
            <person name="Goker M."/>
            <person name="Woyke T."/>
            <person name="Bristow J."/>
            <person name="Eisen J.A."/>
            <person name="Markowitz V."/>
            <person name="Hugenholtz P."/>
            <person name="Kyrpides N.C."/>
            <person name="Klenk H.P."/>
        </authorList>
    </citation>
    <scope>NUCLEOTIDE SEQUENCE [LARGE SCALE GENOMIC DNA]</scope>
    <source>
        <strain evidence="3">DSM 11571 / OCM 486 / SEBR 4847</strain>
    </source>
</reference>
<name>E1RH36_METP4</name>
<dbReference type="EMBL" id="CP002117">
    <property type="protein sequence ID" value="ADN35260.1"/>
    <property type="molecule type" value="Genomic_DNA"/>
</dbReference>
<dbReference type="Pfam" id="PF16316">
    <property type="entry name" value="DUF4956"/>
    <property type="match status" value="1"/>
</dbReference>
<evidence type="ECO:0000313" key="3">
    <source>
        <dbReference type="Proteomes" id="UP000006565"/>
    </source>
</evidence>
<feature type="transmembrane region" description="Helical" evidence="1">
    <location>
        <begin position="89"/>
        <end position="106"/>
    </location>
</feature>
<gene>
    <name evidence="2" type="ordered locus">Mpet_0486</name>
</gene>
<dbReference type="RefSeq" id="WP_013328438.1">
    <property type="nucleotide sequence ID" value="NC_014507.1"/>
</dbReference>
<dbReference type="AlphaFoldDB" id="E1RH36"/>